<organism evidence="2 3">
    <name type="scientific">Actibacterium lipolyticum</name>
    <dbReference type="NCBI Taxonomy" id="1524263"/>
    <lineage>
        <taxon>Bacteria</taxon>
        <taxon>Pseudomonadati</taxon>
        <taxon>Pseudomonadota</taxon>
        <taxon>Alphaproteobacteria</taxon>
        <taxon>Rhodobacterales</taxon>
        <taxon>Roseobacteraceae</taxon>
        <taxon>Actibacterium</taxon>
    </lineage>
</organism>
<accession>A0A238KVT1</accession>
<protein>
    <recommendedName>
        <fullName evidence="4">LPS export ABC transporter periplasmic protein LptC</fullName>
    </recommendedName>
</protein>
<dbReference type="Pfam" id="PF06835">
    <property type="entry name" value="LptC"/>
    <property type="match status" value="1"/>
</dbReference>
<keyword evidence="3" id="KW-1185">Reference proteome</keyword>
<proteinExistence type="predicted"/>
<feature type="transmembrane region" description="Helical" evidence="1">
    <location>
        <begin position="12"/>
        <end position="33"/>
    </location>
</feature>
<keyword evidence="1" id="KW-0472">Membrane</keyword>
<dbReference type="EMBL" id="FXYE01000002">
    <property type="protein sequence ID" value="SMX46807.1"/>
    <property type="molecule type" value="Genomic_DNA"/>
</dbReference>
<sequence>MASFDNTYSRFIALAKIVLPLAALALLSTLFLFSRDVDPTRSIPYSNVDVEQLVREQRVNAPHYSGVTSDGTAISVSAESAIPELGNPERASATAMTARLDFANGGHTDIQSASGQIDTGAGNAVLDGGVIIDTSDGYHITTNKLTTALDQTSVVTDSTINATGPLGTLTAGQMELNQTNGENGGYLLVFKQGVKLVYDPAEQGELE</sequence>
<dbReference type="RefSeq" id="WP_093968285.1">
    <property type="nucleotide sequence ID" value="NZ_FXYE01000002.1"/>
</dbReference>
<keyword evidence="1" id="KW-0812">Transmembrane</keyword>
<dbReference type="AlphaFoldDB" id="A0A238KVT1"/>
<reference evidence="3" key="1">
    <citation type="submission" date="2017-05" db="EMBL/GenBank/DDBJ databases">
        <authorList>
            <person name="Rodrigo-Torres L."/>
            <person name="Arahal R. D."/>
            <person name="Lucena T."/>
        </authorList>
    </citation>
    <scope>NUCLEOTIDE SEQUENCE [LARGE SCALE GENOMIC DNA]</scope>
    <source>
        <strain evidence="3">CECT 8621</strain>
    </source>
</reference>
<dbReference type="Proteomes" id="UP000202922">
    <property type="component" value="Unassembled WGS sequence"/>
</dbReference>
<dbReference type="InterPro" id="IPR010664">
    <property type="entry name" value="LipoPS_assembly_LptC-rel"/>
</dbReference>
<evidence type="ECO:0000256" key="1">
    <source>
        <dbReference type="SAM" id="Phobius"/>
    </source>
</evidence>
<gene>
    <name evidence="2" type="ORF">COL8621_03256</name>
</gene>
<evidence type="ECO:0000313" key="3">
    <source>
        <dbReference type="Proteomes" id="UP000202922"/>
    </source>
</evidence>
<name>A0A238KVT1_9RHOB</name>
<evidence type="ECO:0000313" key="2">
    <source>
        <dbReference type="EMBL" id="SMX46807.1"/>
    </source>
</evidence>
<evidence type="ECO:0008006" key="4">
    <source>
        <dbReference type="Google" id="ProtNLM"/>
    </source>
</evidence>
<dbReference type="Gene3D" id="2.60.450.10">
    <property type="entry name" value="Lipopolysaccharide (LPS) transport protein A like domain"/>
    <property type="match status" value="1"/>
</dbReference>
<keyword evidence="1" id="KW-1133">Transmembrane helix</keyword>